<dbReference type="EMBL" id="JAYMYQ010000004">
    <property type="protein sequence ID" value="KAK7339481.1"/>
    <property type="molecule type" value="Genomic_DNA"/>
</dbReference>
<gene>
    <name evidence="1" type="ORF">VNO77_20152</name>
</gene>
<comment type="caution">
    <text evidence="1">The sequence shown here is derived from an EMBL/GenBank/DDBJ whole genome shotgun (WGS) entry which is preliminary data.</text>
</comment>
<name>A0AAN9LP40_CANGL</name>
<dbReference type="AlphaFoldDB" id="A0AAN9LP40"/>
<proteinExistence type="predicted"/>
<dbReference type="Proteomes" id="UP001367508">
    <property type="component" value="Unassembled WGS sequence"/>
</dbReference>
<reference evidence="1 2" key="1">
    <citation type="submission" date="2024-01" db="EMBL/GenBank/DDBJ databases">
        <title>The genomes of 5 underutilized Papilionoideae crops provide insights into root nodulation and disease resistanc.</title>
        <authorList>
            <person name="Jiang F."/>
        </authorList>
    </citation>
    <scope>NUCLEOTIDE SEQUENCE [LARGE SCALE GENOMIC DNA]</scope>
    <source>
        <strain evidence="1">LVBAO_FW01</strain>
        <tissue evidence="1">Leaves</tissue>
    </source>
</reference>
<evidence type="ECO:0000313" key="2">
    <source>
        <dbReference type="Proteomes" id="UP001367508"/>
    </source>
</evidence>
<evidence type="ECO:0000313" key="1">
    <source>
        <dbReference type="EMBL" id="KAK7339481.1"/>
    </source>
</evidence>
<accession>A0AAN9LP40</accession>
<keyword evidence="2" id="KW-1185">Reference proteome</keyword>
<organism evidence="1 2">
    <name type="scientific">Canavalia gladiata</name>
    <name type="common">Sword bean</name>
    <name type="synonym">Dolichos gladiatus</name>
    <dbReference type="NCBI Taxonomy" id="3824"/>
    <lineage>
        <taxon>Eukaryota</taxon>
        <taxon>Viridiplantae</taxon>
        <taxon>Streptophyta</taxon>
        <taxon>Embryophyta</taxon>
        <taxon>Tracheophyta</taxon>
        <taxon>Spermatophyta</taxon>
        <taxon>Magnoliopsida</taxon>
        <taxon>eudicotyledons</taxon>
        <taxon>Gunneridae</taxon>
        <taxon>Pentapetalae</taxon>
        <taxon>rosids</taxon>
        <taxon>fabids</taxon>
        <taxon>Fabales</taxon>
        <taxon>Fabaceae</taxon>
        <taxon>Papilionoideae</taxon>
        <taxon>50 kb inversion clade</taxon>
        <taxon>NPAAA clade</taxon>
        <taxon>indigoferoid/millettioid clade</taxon>
        <taxon>Phaseoleae</taxon>
        <taxon>Canavalia</taxon>
    </lineage>
</organism>
<protein>
    <submittedName>
        <fullName evidence="1">Uncharacterized protein</fullName>
    </submittedName>
</protein>
<sequence length="99" mass="11008">MQVKKGFLGVDRFFGEKIGKRKLSVLTLQIPVGEDSSSSVLPRREEEIQKAGLVPLITLLDNARVKECLKWCFFKMVERTTPKIFNTANVFVPNGPGGG</sequence>